<protein>
    <submittedName>
        <fullName evidence="4">Imelysin family protein</fullName>
    </submittedName>
</protein>
<dbReference type="InterPro" id="IPR018976">
    <property type="entry name" value="Imelysin-like"/>
</dbReference>
<dbReference type="InterPro" id="IPR038352">
    <property type="entry name" value="Imelysin_sf"/>
</dbReference>
<evidence type="ECO:0000256" key="2">
    <source>
        <dbReference type="ARBA" id="ARBA00022729"/>
    </source>
</evidence>
<accession>A0ABT5R3B0</accession>
<reference evidence="4" key="1">
    <citation type="submission" date="2021-12" db="EMBL/GenBank/DDBJ databases">
        <title>Enterovibrio ZSDZ35 sp. nov. and Enterovibrio ZSDZ42 sp. nov., isolated from coastal seawater in Qingdao.</title>
        <authorList>
            <person name="Zhang P."/>
        </authorList>
    </citation>
    <scope>NUCLEOTIDE SEQUENCE</scope>
    <source>
        <strain evidence="4">ZSDZ42</strain>
    </source>
</reference>
<proteinExistence type="predicted"/>
<name>A0ABT5R3B0_9GAMM</name>
<evidence type="ECO:0000256" key="1">
    <source>
        <dbReference type="ARBA" id="ARBA00004196"/>
    </source>
</evidence>
<dbReference type="InterPro" id="IPR034984">
    <property type="entry name" value="Imelysin-like_IPPA"/>
</dbReference>
<dbReference type="Pfam" id="PF09375">
    <property type="entry name" value="Peptidase_M75"/>
    <property type="match status" value="1"/>
</dbReference>
<comment type="caution">
    <text evidence="4">The sequence shown here is derived from an EMBL/GenBank/DDBJ whole genome shotgun (WGS) entry which is preliminary data.</text>
</comment>
<evidence type="ECO:0000259" key="3">
    <source>
        <dbReference type="Pfam" id="PF09375"/>
    </source>
</evidence>
<dbReference type="Proteomes" id="UP001149400">
    <property type="component" value="Unassembled WGS sequence"/>
</dbReference>
<sequence>MIDLANRAHWLCGFSLLVTLSLISGCDSQATNISVSNMQLGEQLWGIQKQSTSSFIREAKVLESEIAALCEVKTHEALAGSQTQWVKTIKAWQSVAGANYGNEAAMSLSWQIQFYPDKKNTIGRQIGKLLKSDKDMSALSLENQSVAVQGLGALEWLLFDGMQKGESKIDILVSRCPLTQAISSHLVFSSELMASAWQDNLWKGAAKEQRERDALNILASQLDSAIKTLSLPMGKPGYPKPYQAQAWRSGQSLALLRERIEALQARYIGSVDGVLREQGREALADRLVKHWSFALESVPNGDAIKPYLSEPAEYRKLITLSNNLEYIKIALADEVAAALGMVVGFNSTDGD</sequence>
<keyword evidence="2" id="KW-0732">Signal</keyword>
<dbReference type="Gene3D" id="1.20.1420.20">
    <property type="entry name" value="M75 peptidase, HXXE motif"/>
    <property type="match status" value="1"/>
</dbReference>
<dbReference type="CDD" id="cd14659">
    <property type="entry name" value="Imelysin-like_IPPA"/>
    <property type="match status" value="1"/>
</dbReference>
<gene>
    <name evidence="4" type="ORF">LRP50_16550</name>
</gene>
<dbReference type="PROSITE" id="PS51257">
    <property type="entry name" value="PROKAR_LIPOPROTEIN"/>
    <property type="match status" value="1"/>
</dbReference>
<organism evidence="4 5">
    <name type="scientific">Enterovibrio gelatinilyticus</name>
    <dbReference type="NCBI Taxonomy" id="2899819"/>
    <lineage>
        <taxon>Bacteria</taxon>
        <taxon>Pseudomonadati</taxon>
        <taxon>Pseudomonadota</taxon>
        <taxon>Gammaproteobacteria</taxon>
        <taxon>Vibrionales</taxon>
        <taxon>Vibrionaceae</taxon>
        <taxon>Enterovibrio</taxon>
    </lineage>
</organism>
<feature type="domain" description="Imelysin-like" evidence="3">
    <location>
        <begin position="58"/>
        <end position="295"/>
    </location>
</feature>
<dbReference type="EMBL" id="JAJUBC010000020">
    <property type="protein sequence ID" value="MDD1794747.1"/>
    <property type="molecule type" value="Genomic_DNA"/>
</dbReference>
<comment type="subcellular location">
    <subcellularLocation>
        <location evidence="1">Cell envelope</location>
    </subcellularLocation>
</comment>
<evidence type="ECO:0000313" key="4">
    <source>
        <dbReference type="EMBL" id="MDD1794747.1"/>
    </source>
</evidence>
<evidence type="ECO:0000313" key="5">
    <source>
        <dbReference type="Proteomes" id="UP001149400"/>
    </source>
</evidence>
<dbReference type="RefSeq" id="WP_274165571.1">
    <property type="nucleotide sequence ID" value="NZ_JAJUBC010000020.1"/>
</dbReference>
<keyword evidence="5" id="KW-1185">Reference proteome</keyword>